<accession>A0A016WF10</accession>
<gene>
    <name evidence="1" type="primary">Acey_s0732.g1918</name>
    <name evidence="1" type="ORF">Y032_0732g1918</name>
</gene>
<reference evidence="2" key="1">
    <citation type="journal article" date="2015" name="Nat. Genet.">
        <title>The genome and transcriptome of the zoonotic hookworm Ancylostoma ceylanicum identify infection-specific gene families.</title>
        <authorList>
            <person name="Schwarz E.M."/>
            <person name="Hu Y."/>
            <person name="Antoshechkin I."/>
            <person name="Miller M.M."/>
            <person name="Sternberg P.W."/>
            <person name="Aroian R.V."/>
        </authorList>
    </citation>
    <scope>NUCLEOTIDE SEQUENCE</scope>
    <source>
        <strain evidence="2">HY135</strain>
    </source>
</reference>
<proteinExistence type="predicted"/>
<dbReference type="EMBL" id="JARK01000332">
    <property type="protein sequence ID" value="EYC38225.1"/>
    <property type="molecule type" value="Genomic_DNA"/>
</dbReference>
<dbReference type="Proteomes" id="UP000024635">
    <property type="component" value="Unassembled WGS sequence"/>
</dbReference>
<organism evidence="1 2">
    <name type="scientific">Ancylostoma ceylanicum</name>
    <dbReference type="NCBI Taxonomy" id="53326"/>
    <lineage>
        <taxon>Eukaryota</taxon>
        <taxon>Metazoa</taxon>
        <taxon>Ecdysozoa</taxon>
        <taxon>Nematoda</taxon>
        <taxon>Chromadorea</taxon>
        <taxon>Rhabditida</taxon>
        <taxon>Rhabditina</taxon>
        <taxon>Rhabditomorpha</taxon>
        <taxon>Strongyloidea</taxon>
        <taxon>Ancylostomatidae</taxon>
        <taxon>Ancylostomatinae</taxon>
        <taxon>Ancylostoma</taxon>
    </lineage>
</organism>
<name>A0A016WF10_9BILA</name>
<dbReference type="AlphaFoldDB" id="A0A016WF10"/>
<keyword evidence="2" id="KW-1185">Reference proteome</keyword>
<comment type="caution">
    <text evidence="1">The sequence shown here is derived from an EMBL/GenBank/DDBJ whole genome shotgun (WGS) entry which is preliminary data.</text>
</comment>
<sequence length="109" mass="12047">MKSFSKCAVASVLSSQFCVDPCTARGTVLRRKPCRQVVEYLNKIDIIDNLIDEVRSTAKKERKMIAKEKCYGIAVSFSALLCVRQPPSSTTARLVKKGPPCGNKEVLLL</sequence>
<protein>
    <submittedName>
        <fullName evidence="1">Uncharacterized protein</fullName>
    </submittedName>
</protein>
<evidence type="ECO:0000313" key="2">
    <source>
        <dbReference type="Proteomes" id="UP000024635"/>
    </source>
</evidence>
<evidence type="ECO:0000313" key="1">
    <source>
        <dbReference type="EMBL" id="EYC38225.1"/>
    </source>
</evidence>